<dbReference type="RefSeq" id="WP_003640902.1">
    <property type="nucleotide sequence ID" value="NZ_AP018405.1"/>
</dbReference>
<dbReference type="EMBL" id="LUXM01000033">
    <property type="protein sequence ID" value="KZU94069.1"/>
    <property type="molecule type" value="Genomic_DNA"/>
</dbReference>
<sequence>MKKATIQTYMPVLSKVIESTEKMGEELNPSFEKLRQAIDNDAVAKMVPAEFNDIQMEFSDGTEQYQQNLAQLKKVAVPARLMGRHRNLLAAYEAYTNACAAMTASMNIDDQTIDVAAFNQAETDQETEMGRVSNNVQRIMNTVM</sequence>
<dbReference type="Proteomes" id="UP000076882">
    <property type="component" value="Unassembled WGS sequence"/>
</dbReference>
<evidence type="ECO:0000313" key="1">
    <source>
        <dbReference type="EMBL" id="KZU05582.1"/>
    </source>
</evidence>
<dbReference type="PATRIC" id="fig|1590.143.peg.944"/>
<dbReference type="EMBL" id="LUXO01000035">
    <property type="protein sequence ID" value="KZV01157.1"/>
    <property type="molecule type" value="Genomic_DNA"/>
</dbReference>
<evidence type="ECO:0000313" key="6">
    <source>
        <dbReference type="Proteomes" id="UP000076882"/>
    </source>
</evidence>
<gene>
    <name evidence="2" type="ORF">Lp19_2043</name>
    <name evidence="4" type="ORF">LPJSA22_00524</name>
    <name evidence="3" type="ORF">NAB2_3066</name>
    <name evidence="1" type="ORF">Nizo2260_0977</name>
</gene>
<dbReference type="Proteomes" id="UP000076989">
    <property type="component" value="Unassembled WGS sequence"/>
</dbReference>
<evidence type="ECO:0000313" key="4">
    <source>
        <dbReference type="EMBL" id="ODO60582.1"/>
    </source>
</evidence>
<name>A0A0G9F6I9_LACPN</name>
<dbReference type="Proteomes" id="UP000094892">
    <property type="component" value="Unassembled WGS sequence"/>
</dbReference>
<evidence type="ECO:0000313" key="5">
    <source>
        <dbReference type="Proteomes" id="UP000076872"/>
    </source>
</evidence>
<dbReference type="KEGG" id="lpb:SH83_02435"/>
<evidence type="ECO:0000313" key="8">
    <source>
        <dbReference type="Proteomes" id="UP000094892"/>
    </source>
</evidence>
<accession>A0A0G9F6I9</accession>
<dbReference type="EMBL" id="LUWI01000016">
    <property type="protein sequence ID" value="KZU05582.1"/>
    <property type="molecule type" value="Genomic_DNA"/>
</dbReference>
<evidence type="ECO:0000313" key="3">
    <source>
        <dbReference type="EMBL" id="KZV01157.1"/>
    </source>
</evidence>
<dbReference type="GeneID" id="89668220"/>
<protein>
    <recommendedName>
        <fullName evidence="9">Chemotaxis protein</fullName>
    </recommendedName>
</protein>
<organism evidence="2 6">
    <name type="scientific">Lactiplantibacillus plantarum</name>
    <name type="common">Lactobacillus plantarum</name>
    <dbReference type="NCBI Taxonomy" id="1590"/>
    <lineage>
        <taxon>Bacteria</taxon>
        <taxon>Bacillati</taxon>
        <taxon>Bacillota</taxon>
        <taxon>Bacilli</taxon>
        <taxon>Lactobacillales</taxon>
        <taxon>Lactobacillaceae</taxon>
        <taxon>Lactiplantibacillus</taxon>
    </lineage>
</organism>
<reference evidence="5 6" key="1">
    <citation type="submission" date="2016-03" db="EMBL/GenBank/DDBJ databases">
        <title>Comparative genomics of 54 Lactobacillus plantarum strains reveals genomic uncoupling from niche constraints.</title>
        <authorList>
            <person name="Martino M.E."/>
        </authorList>
    </citation>
    <scope>NUCLEOTIDE SEQUENCE [LARGE SCALE GENOMIC DNA]</scope>
    <source>
        <strain evidence="2 6">19.1</strain>
        <strain evidence="3 5">NAB2</strain>
        <strain evidence="1 7">Nizo2260</strain>
    </source>
</reference>
<dbReference type="EMBL" id="MCOL01000001">
    <property type="protein sequence ID" value="ODO60582.1"/>
    <property type="molecule type" value="Genomic_DNA"/>
</dbReference>
<dbReference type="OMA" id="MAPLFEP"/>
<dbReference type="Proteomes" id="UP000076872">
    <property type="component" value="Unassembled WGS sequence"/>
</dbReference>
<dbReference type="AlphaFoldDB" id="A0A0G9F6I9"/>
<evidence type="ECO:0000313" key="7">
    <source>
        <dbReference type="Proteomes" id="UP000076989"/>
    </source>
</evidence>
<evidence type="ECO:0008006" key="9">
    <source>
        <dbReference type="Google" id="ProtNLM"/>
    </source>
</evidence>
<evidence type="ECO:0000313" key="2">
    <source>
        <dbReference type="EMBL" id="KZU94069.1"/>
    </source>
</evidence>
<reference evidence="4 8" key="2">
    <citation type="submission" date="2016-08" db="EMBL/GenBank/DDBJ databases">
        <title>Genome sequencing of Lactobacillus plantarum JSA22, isolated from fermented soybean paste.</title>
        <authorList>
            <person name="Choi H.S."/>
        </authorList>
    </citation>
    <scope>NUCLEOTIDE SEQUENCE [LARGE SCALE GENOMIC DNA]</scope>
    <source>
        <strain evidence="4 8">JSA22</strain>
    </source>
</reference>
<comment type="caution">
    <text evidence="2">The sequence shown here is derived from an EMBL/GenBank/DDBJ whole genome shotgun (WGS) entry which is preliminary data.</text>
</comment>
<proteinExistence type="predicted"/>